<proteinExistence type="predicted"/>
<dbReference type="EMBL" id="BARU01010009">
    <property type="protein sequence ID" value="GAH44123.1"/>
    <property type="molecule type" value="Genomic_DNA"/>
</dbReference>
<sequence length="44" mass="5161">MAYKKKQGYMHGGMTEGSYYCPKCKKAHHKHSMLGKSHSKYKRK</sequence>
<protein>
    <submittedName>
        <fullName evidence="1">Uncharacterized protein</fullName>
    </submittedName>
</protein>
<reference evidence="1" key="1">
    <citation type="journal article" date="2014" name="Front. Microbiol.">
        <title>High frequency of phylogenetically diverse reductive dehalogenase-homologous genes in deep subseafloor sedimentary metagenomes.</title>
        <authorList>
            <person name="Kawai M."/>
            <person name="Futagami T."/>
            <person name="Toyoda A."/>
            <person name="Takaki Y."/>
            <person name="Nishi S."/>
            <person name="Hori S."/>
            <person name="Arai W."/>
            <person name="Tsubouchi T."/>
            <person name="Morono Y."/>
            <person name="Uchiyama I."/>
            <person name="Ito T."/>
            <person name="Fujiyama A."/>
            <person name="Inagaki F."/>
            <person name="Takami H."/>
        </authorList>
    </citation>
    <scope>NUCLEOTIDE SEQUENCE</scope>
    <source>
        <strain evidence="1">Expedition CK06-06</strain>
    </source>
</reference>
<organism evidence="1">
    <name type="scientific">marine sediment metagenome</name>
    <dbReference type="NCBI Taxonomy" id="412755"/>
    <lineage>
        <taxon>unclassified sequences</taxon>
        <taxon>metagenomes</taxon>
        <taxon>ecological metagenomes</taxon>
    </lineage>
</organism>
<comment type="caution">
    <text evidence="1">The sequence shown here is derived from an EMBL/GenBank/DDBJ whole genome shotgun (WGS) entry which is preliminary data.</text>
</comment>
<accession>X1HFP1</accession>
<gene>
    <name evidence="1" type="ORF">S03H2_19191</name>
</gene>
<name>X1HFP1_9ZZZZ</name>
<evidence type="ECO:0000313" key="1">
    <source>
        <dbReference type="EMBL" id="GAH44123.1"/>
    </source>
</evidence>
<dbReference type="AlphaFoldDB" id="X1HFP1"/>